<feature type="compositionally biased region" description="Polar residues" evidence="4">
    <location>
        <begin position="590"/>
        <end position="604"/>
    </location>
</feature>
<evidence type="ECO:0000313" key="7">
    <source>
        <dbReference type="EMBL" id="WAR21350.1"/>
    </source>
</evidence>
<dbReference type="InterPro" id="IPR001841">
    <property type="entry name" value="Znf_RING"/>
</dbReference>
<dbReference type="EMBL" id="CP111023">
    <property type="protein sequence ID" value="WAR21350.1"/>
    <property type="molecule type" value="Genomic_DNA"/>
</dbReference>
<dbReference type="PROSITE" id="PS50089">
    <property type="entry name" value="ZF_RING_2"/>
    <property type="match status" value="1"/>
</dbReference>
<dbReference type="CDD" id="cd16473">
    <property type="entry name" value="RING-H2_RNF103"/>
    <property type="match status" value="1"/>
</dbReference>
<reference evidence="7" key="1">
    <citation type="submission" date="2022-11" db="EMBL/GenBank/DDBJ databases">
        <title>Centuries of genome instability and evolution in soft-shell clam transmissible cancer (bioRxiv).</title>
        <authorList>
            <person name="Hart S.F.M."/>
            <person name="Yonemitsu M.A."/>
            <person name="Giersch R.M."/>
            <person name="Beal B.F."/>
            <person name="Arriagada G."/>
            <person name="Davis B.W."/>
            <person name="Ostrander E.A."/>
            <person name="Goff S.P."/>
            <person name="Metzger M.J."/>
        </authorList>
    </citation>
    <scope>NUCLEOTIDE SEQUENCE</scope>
    <source>
        <strain evidence="7">MELC-2E11</strain>
        <tissue evidence="7">Siphon/mantle</tissue>
    </source>
</reference>
<keyword evidence="8" id="KW-1185">Reference proteome</keyword>
<feature type="region of interest" description="Disordered" evidence="4">
    <location>
        <begin position="590"/>
        <end position="610"/>
    </location>
</feature>
<evidence type="ECO:0000256" key="3">
    <source>
        <dbReference type="PROSITE-ProRule" id="PRU00175"/>
    </source>
</evidence>
<gene>
    <name evidence="7" type="ORF">MAR_015324</name>
</gene>
<keyword evidence="1 3" id="KW-0479">Metal-binding</keyword>
<evidence type="ECO:0000313" key="8">
    <source>
        <dbReference type="Proteomes" id="UP001164746"/>
    </source>
</evidence>
<keyword evidence="5" id="KW-0472">Membrane</keyword>
<feature type="transmembrane region" description="Helical" evidence="5">
    <location>
        <begin position="393"/>
        <end position="410"/>
    </location>
</feature>
<dbReference type="SMART" id="SM00184">
    <property type="entry name" value="RING"/>
    <property type="match status" value="1"/>
</dbReference>
<evidence type="ECO:0000256" key="5">
    <source>
        <dbReference type="SAM" id="Phobius"/>
    </source>
</evidence>
<keyword evidence="5" id="KW-1133">Transmembrane helix</keyword>
<feature type="transmembrane region" description="Helical" evidence="5">
    <location>
        <begin position="302"/>
        <end position="320"/>
    </location>
</feature>
<feature type="domain" description="RING-type" evidence="6">
    <location>
        <begin position="628"/>
        <end position="670"/>
    </location>
</feature>
<name>A0ABY7FGN9_MYAAR</name>
<accession>A0ABY7FGN9</accession>
<feature type="transmembrane region" description="Helical" evidence="5">
    <location>
        <begin position="332"/>
        <end position="354"/>
    </location>
</feature>
<dbReference type="Pfam" id="PF13639">
    <property type="entry name" value="zf-RING_2"/>
    <property type="match status" value="1"/>
</dbReference>
<keyword evidence="5" id="KW-0812">Transmembrane</keyword>
<dbReference type="InterPro" id="IPR042494">
    <property type="entry name" value="RNF103"/>
</dbReference>
<feature type="region of interest" description="Disordered" evidence="4">
    <location>
        <begin position="505"/>
        <end position="534"/>
    </location>
</feature>
<protein>
    <submittedName>
        <fullName evidence="7">RN103-like protein</fullName>
    </submittedName>
</protein>
<dbReference type="Gene3D" id="3.30.40.10">
    <property type="entry name" value="Zinc/RING finger domain, C3HC4 (zinc finger)"/>
    <property type="match status" value="1"/>
</dbReference>
<evidence type="ECO:0000256" key="1">
    <source>
        <dbReference type="ARBA" id="ARBA00022771"/>
    </source>
</evidence>
<sequence length="688" mass="78586">MAVWLKDQISRRLLDPMTISVLRLKAILEQRGVSYGHLVEKTEITELVEATGALNEEELEASMSSADGEETVITNYTSHVDFYEQVEDAKDSMWLVEVIAEDRVLLSDTGWLALRKKVSKFGVRLGRLDCQHHIRLCTRKGWFSSRIVLALPENYQSKANVALYTYPGQTKVSVLFDWIKTKVNQQIQTIETQEKLEEQWLTFPSALSPDVRVVFVSTLTSVPLFLSALSVRFPGRVKIGQIKANTSKGKQLLKKLDLKSDPRYIIITKQQSYMYGKQRGEIMTFKAMEMFLKSVYPSMNDIFIVSIILTNIAGCFELCISKGGTLTRLIKLLFCLFQYNIVLLLIWVLILGLLQLPLVENITLIGLKVLRYFTLTPICSLVRKDMAYYANNVYLPLAVLATVNLIAFGVRKIFKRSDDTDEVEEESDWWNFSNLRTLNYYNGWEMMRLRPFDQIFNPSFGVPGSNDDVYHSTVTVNSNEYIKFLPVWVHREQDCVCQCGSNLQGEGDDNSEKEKQKLPTDSDQNGDTLSQRLSPNLNDELASSCLDANYRCECQCGYSGINENPEERLSRELTTQNPDSGWLDSTNLGQTAENPWNGQHSPKNPSKRMKSLNHLQSKPMGYLEDSQCVICLDQYRNFVLLRGLPCKHVFHDRCILAWLLRDNHFCPTCRWPAFQLKDGANGSGLHNE</sequence>
<feature type="compositionally biased region" description="Basic and acidic residues" evidence="4">
    <location>
        <begin position="510"/>
        <end position="520"/>
    </location>
</feature>
<dbReference type="Proteomes" id="UP001164746">
    <property type="component" value="Chromosome 12"/>
</dbReference>
<dbReference type="SUPFAM" id="SSF57850">
    <property type="entry name" value="RING/U-box"/>
    <property type="match status" value="1"/>
</dbReference>
<dbReference type="PANTHER" id="PTHR15302:SF0">
    <property type="entry name" value="E3 UBIQUITIN-PROTEIN LIGASE RNF103"/>
    <property type="match status" value="1"/>
</dbReference>
<proteinExistence type="predicted"/>
<evidence type="ECO:0000256" key="2">
    <source>
        <dbReference type="ARBA" id="ARBA00022833"/>
    </source>
</evidence>
<keyword evidence="2" id="KW-0862">Zinc</keyword>
<organism evidence="7 8">
    <name type="scientific">Mya arenaria</name>
    <name type="common">Soft-shell clam</name>
    <dbReference type="NCBI Taxonomy" id="6604"/>
    <lineage>
        <taxon>Eukaryota</taxon>
        <taxon>Metazoa</taxon>
        <taxon>Spiralia</taxon>
        <taxon>Lophotrochozoa</taxon>
        <taxon>Mollusca</taxon>
        <taxon>Bivalvia</taxon>
        <taxon>Autobranchia</taxon>
        <taxon>Heteroconchia</taxon>
        <taxon>Euheterodonta</taxon>
        <taxon>Imparidentia</taxon>
        <taxon>Neoheterodontei</taxon>
        <taxon>Myida</taxon>
        <taxon>Myoidea</taxon>
        <taxon>Myidae</taxon>
        <taxon>Mya</taxon>
    </lineage>
</organism>
<keyword evidence="1 3" id="KW-0863">Zinc-finger</keyword>
<dbReference type="PANTHER" id="PTHR15302">
    <property type="entry name" value="E3 UBIQUITIN-PROTEIN LIGASE RNF103"/>
    <property type="match status" value="1"/>
</dbReference>
<evidence type="ECO:0000256" key="4">
    <source>
        <dbReference type="SAM" id="MobiDB-lite"/>
    </source>
</evidence>
<feature type="compositionally biased region" description="Polar residues" evidence="4">
    <location>
        <begin position="521"/>
        <end position="534"/>
    </location>
</feature>
<evidence type="ECO:0000259" key="6">
    <source>
        <dbReference type="PROSITE" id="PS50089"/>
    </source>
</evidence>
<dbReference type="InterPro" id="IPR013083">
    <property type="entry name" value="Znf_RING/FYVE/PHD"/>
</dbReference>